<name>A0A369W5Z6_9HYPH</name>
<dbReference type="GO" id="GO:0019354">
    <property type="term" value="P:siroheme biosynthetic process"/>
    <property type="evidence" value="ECO:0007669"/>
    <property type="project" value="UniProtKB-UniPathway"/>
</dbReference>
<evidence type="ECO:0000313" key="13">
    <source>
        <dbReference type="Proteomes" id="UP000253759"/>
    </source>
</evidence>
<dbReference type="InterPro" id="IPR006366">
    <property type="entry name" value="CobA/CysG_C"/>
</dbReference>
<comment type="pathway">
    <text evidence="8">Porphyrin-containing compound metabolism; siroheme biosynthesis; precorrin-2 from uroporphyrinogen III: step 1/1.</text>
</comment>
<evidence type="ECO:0000256" key="3">
    <source>
        <dbReference type="ARBA" id="ARBA00022573"/>
    </source>
</evidence>
<dbReference type="Pfam" id="PF00590">
    <property type="entry name" value="TP_methylase"/>
    <property type="match status" value="1"/>
</dbReference>
<feature type="domain" description="Tetrapyrrole methylase" evidence="11">
    <location>
        <begin position="31"/>
        <end position="242"/>
    </location>
</feature>
<dbReference type="GO" id="GO:0009236">
    <property type="term" value="P:cobalamin biosynthetic process"/>
    <property type="evidence" value="ECO:0007669"/>
    <property type="project" value="UniProtKB-KW"/>
</dbReference>
<comment type="caution">
    <text evidence="12">The sequence shown here is derived from an EMBL/GenBank/DDBJ whole genome shotgun (WGS) entry which is preliminary data.</text>
</comment>
<accession>A0A369W5Z6</accession>
<dbReference type="InterPro" id="IPR035996">
    <property type="entry name" value="4pyrrol_Methylase_sf"/>
</dbReference>
<sequence>MFGWLRRKWREKGHFARLDSAAFPRFEPGSVWLVGAGPGAPGLISLLGYHALSEADVIVHDALVGPSLLELANPRAKTIFAGKRGGKPSPKQADITLKLIEHARAGKRVLRLKGGDPMMFGRGGEEAETLARNAIPFRIVPGITAGIGGLAYAGIPVTHRDANHAVMFLTGHDEKGGVPEGVDWDAVARAVPVIVIYMAVKHLALIAERLLAAGRSGDDRVAIISHAASPAQSVIETRLADIGQLILADIPTPAIVVLGPVSNYRAALDWYRGALRENSLG</sequence>
<evidence type="ECO:0000256" key="5">
    <source>
        <dbReference type="ARBA" id="ARBA00022679"/>
    </source>
</evidence>
<dbReference type="PANTHER" id="PTHR45790:SF3">
    <property type="entry name" value="S-ADENOSYL-L-METHIONINE-DEPENDENT UROPORPHYRINOGEN III METHYLTRANSFERASE, CHLOROPLASTIC"/>
    <property type="match status" value="1"/>
</dbReference>
<dbReference type="OrthoDB" id="9815856at2"/>
<dbReference type="Gene3D" id="3.40.1010.10">
    <property type="entry name" value="Cobalt-precorrin-4 Transmethylase, Domain 1"/>
    <property type="match status" value="1"/>
</dbReference>
<reference evidence="13" key="1">
    <citation type="submission" date="2018-07" db="EMBL/GenBank/DDBJ databases">
        <authorList>
            <person name="Liu B.-T."/>
            <person name="Du Z."/>
        </authorList>
    </citation>
    <scope>NUCLEOTIDE SEQUENCE [LARGE SCALE GENOMIC DNA]</scope>
    <source>
        <strain evidence="13">XYN52</strain>
    </source>
</reference>
<keyword evidence="5 10" id="KW-0808">Transferase</keyword>
<dbReference type="GO" id="GO:0004851">
    <property type="term" value="F:uroporphyrin-III C-methyltransferase activity"/>
    <property type="evidence" value="ECO:0007669"/>
    <property type="project" value="UniProtKB-EC"/>
</dbReference>
<dbReference type="AlphaFoldDB" id="A0A369W5Z6"/>
<dbReference type="InterPro" id="IPR014777">
    <property type="entry name" value="4pyrrole_Mease_sub1"/>
</dbReference>
<evidence type="ECO:0000259" key="11">
    <source>
        <dbReference type="Pfam" id="PF00590"/>
    </source>
</evidence>
<protein>
    <recommendedName>
        <fullName evidence="2">uroporphyrinogen-III C-methyltransferase</fullName>
        <ecNumber evidence="2">2.1.1.107</ecNumber>
    </recommendedName>
</protein>
<keyword evidence="3" id="KW-0169">Cobalamin biosynthesis</keyword>
<dbReference type="InterPro" id="IPR003043">
    <property type="entry name" value="Uropor_MeTrfase_CS"/>
</dbReference>
<dbReference type="UniPathway" id="UPA00262">
    <property type="reaction ID" value="UER00211"/>
</dbReference>
<evidence type="ECO:0000256" key="1">
    <source>
        <dbReference type="ARBA" id="ARBA00005879"/>
    </source>
</evidence>
<evidence type="ECO:0000256" key="4">
    <source>
        <dbReference type="ARBA" id="ARBA00022603"/>
    </source>
</evidence>
<evidence type="ECO:0000256" key="2">
    <source>
        <dbReference type="ARBA" id="ARBA00012162"/>
    </source>
</evidence>
<dbReference type="FunFam" id="3.40.1010.10:FF:000001">
    <property type="entry name" value="Siroheme synthase"/>
    <property type="match status" value="1"/>
</dbReference>
<dbReference type="InterPro" id="IPR000878">
    <property type="entry name" value="4pyrrol_Mease"/>
</dbReference>
<dbReference type="PANTHER" id="PTHR45790">
    <property type="entry name" value="SIROHEME SYNTHASE-RELATED"/>
    <property type="match status" value="1"/>
</dbReference>
<dbReference type="FunFam" id="3.30.950.10:FF:000001">
    <property type="entry name" value="Siroheme synthase"/>
    <property type="match status" value="1"/>
</dbReference>
<organism evidence="12 13">
    <name type="scientific">Pelagibacterium lacus</name>
    <dbReference type="NCBI Taxonomy" id="2282655"/>
    <lineage>
        <taxon>Bacteria</taxon>
        <taxon>Pseudomonadati</taxon>
        <taxon>Pseudomonadota</taxon>
        <taxon>Alphaproteobacteria</taxon>
        <taxon>Hyphomicrobiales</taxon>
        <taxon>Devosiaceae</taxon>
        <taxon>Pelagibacterium</taxon>
    </lineage>
</organism>
<dbReference type="InterPro" id="IPR050161">
    <property type="entry name" value="Siro_Cobalamin_biosynth"/>
</dbReference>
<dbReference type="NCBIfam" id="NF004790">
    <property type="entry name" value="PRK06136.1"/>
    <property type="match status" value="1"/>
</dbReference>
<comment type="pathway">
    <text evidence="9">Cofactor biosynthesis; adenosylcobalamin biosynthesis; precorrin-2 from uroporphyrinogen III: step 1/1.</text>
</comment>
<dbReference type="EC" id="2.1.1.107" evidence="2"/>
<keyword evidence="7" id="KW-0627">Porphyrin biosynthesis</keyword>
<gene>
    <name evidence="12" type="primary">cobA</name>
    <name evidence="12" type="ORF">DVH29_03340</name>
</gene>
<evidence type="ECO:0000313" key="12">
    <source>
        <dbReference type="EMBL" id="RDE09978.1"/>
    </source>
</evidence>
<dbReference type="EMBL" id="QQNH01000003">
    <property type="protein sequence ID" value="RDE09978.1"/>
    <property type="molecule type" value="Genomic_DNA"/>
</dbReference>
<evidence type="ECO:0000256" key="6">
    <source>
        <dbReference type="ARBA" id="ARBA00022691"/>
    </source>
</evidence>
<keyword evidence="4 10" id="KW-0489">Methyltransferase</keyword>
<dbReference type="GO" id="GO:0032259">
    <property type="term" value="P:methylation"/>
    <property type="evidence" value="ECO:0007669"/>
    <property type="project" value="UniProtKB-KW"/>
</dbReference>
<keyword evidence="6" id="KW-0949">S-adenosyl-L-methionine</keyword>
<dbReference type="InterPro" id="IPR014776">
    <property type="entry name" value="4pyrrole_Mease_sub2"/>
</dbReference>
<dbReference type="CDD" id="cd11642">
    <property type="entry name" value="SUMT"/>
    <property type="match status" value="1"/>
</dbReference>
<dbReference type="PROSITE" id="PS00840">
    <property type="entry name" value="SUMT_2"/>
    <property type="match status" value="1"/>
</dbReference>
<proteinExistence type="inferred from homology"/>
<dbReference type="Proteomes" id="UP000253759">
    <property type="component" value="Unassembled WGS sequence"/>
</dbReference>
<dbReference type="Gene3D" id="3.30.950.10">
    <property type="entry name" value="Methyltransferase, Cobalt-precorrin-4 Transmethylase, Domain 2"/>
    <property type="match status" value="1"/>
</dbReference>
<evidence type="ECO:0000256" key="8">
    <source>
        <dbReference type="ARBA" id="ARBA00025705"/>
    </source>
</evidence>
<keyword evidence="13" id="KW-1185">Reference proteome</keyword>
<dbReference type="SUPFAM" id="SSF53790">
    <property type="entry name" value="Tetrapyrrole methylase"/>
    <property type="match status" value="1"/>
</dbReference>
<dbReference type="NCBIfam" id="TIGR01469">
    <property type="entry name" value="cobA_cysG_Cterm"/>
    <property type="match status" value="1"/>
</dbReference>
<evidence type="ECO:0000256" key="10">
    <source>
        <dbReference type="RuleBase" id="RU003960"/>
    </source>
</evidence>
<evidence type="ECO:0000256" key="7">
    <source>
        <dbReference type="ARBA" id="ARBA00023244"/>
    </source>
</evidence>
<evidence type="ECO:0000256" key="9">
    <source>
        <dbReference type="ARBA" id="ARBA00060548"/>
    </source>
</evidence>
<comment type="similarity">
    <text evidence="1 10">Belongs to the precorrin methyltransferase family.</text>
</comment>